<dbReference type="InterPro" id="IPR051279">
    <property type="entry name" value="PP1-Reg/Actin-Interact_Protein"/>
</dbReference>
<feature type="compositionally biased region" description="Basic residues" evidence="1">
    <location>
        <begin position="631"/>
        <end position="647"/>
    </location>
</feature>
<feature type="compositionally biased region" description="Acidic residues" evidence="1">
    <location>
        <begin position="1108"/>
        <end position="1117"/>
    </location>
</feature>
<dbReference type="Proteomes" id="UP000749559">
    <property type="component" value="Unassembled WGS sequence"/>
</dbReference>
<feature type="compositionally biased region" description="Low complexity" evidence="1">
    <location>
        <begin position="900"/>
        <end position="942"/>
    </location>
</feature>
<reference evidence="3" key="1">
    <citation type="submission" date="2022-03" db="EMBL/GenBank/DDBJ databases">
        <authorList>
            <person name="Martin C."/>
        </authorList>
    </citation>
    <scope>NUCLEOTIDE SEQUENCE</scope>
</reference>
<feature type="compositionally biased region" description="Basic and acidic residues" evidence="1">
    <location>
        <begin position="733"/>
        <end position="746"/>
    </location>
</feature>
<feature type="region of interest" description="Disordered" evidence="1">
    <location>
        <begin position="631"/>
        <end position="1245"/>
    </location>
</feature>
<evidence type="ECO:0000256" key="2">
    <source>
        <dbReference type="SAM" id="Phobius"/>
    </source>
</evidence>
<gene>
    <name evidence="3" type="ORF">OFUS_LOCUS5861</name>
</gene>
<feature type="compositionally biased region" description="Basic and acidic residues" evidence="1">
    <location>
        <begin position="1196"/>
        <end position="1217"/>
    </location>
</feature>
<dbReference type="AlphaFoldDB" id="A0A8J1UTH0"/>
<dbReference type="EMBL" id="CAIIXF020000003">
    <property type="protein sequence ID" value="CAH1779010.1"/>
    <property type="molecule type" value="Genomic_DNA"/>
</dbReference>
<evidence type="ECO:0000313" key="4">
    <source>
        <dbReference type="Proteomes" id="UP000749559"/>
    </source>
</evidence>
<dbReference type="InterPro" id="IPR032675">
    <property type="entry name" value="LRR_dom_sf"/>
</dbReference>
<evidence type="ECO:0000313" key="3">
    <source>
        <dbReference type="EMBL" id="CAH1779010.1"/>
    </source>
</evidence>
<feature type="region of interest" description="Disordered" evidence="1">
    <location>
        <begin position="580"/>
        <end position="601"/>
    </location>
</feature>
<feature type="compositionally biased region" description="Basic and acidic residues" evidence="1">
    <location>
        <begin position="1172"/>
        <end position="1185"/>
    </location>
</feature>
<dbReference type="SUPFAM" id="SSF52047">
    <property type="entry name" value="RNI-like"/>
    <property type="match status" value="1"/>
</dbReference>
<feature type="compositionally biased region" description="Acidic residues" evidence="1">
    <location>
        <begin position="809"/>
        <end position="820"/>
    </location>
</feature>
<feature type="compositionally biased region" description="Low complexity" evidence="1">
    <location>
        <begin position="710"/>
        <end position="732"/>
    </location>
</feature>
<dbReference type="OrthoDB" id="18598at2759"/>
<organism evidence="3 4">
    <name type="scientific">Owenia fusiformis</name>
    <name type="common">Polychaete worm</name>
    <dbReference type="NCBI Taxonomy" id="6347"/>
    <lineage>
        <taxon>Eukaryota</taxon>
        <taxon>Metazoa</taxon>
        <taxon>Spiralia</taxon>
        <taxon>Lophotrochozoa</taxon>
        <taxon>Annelida</taxon>
        <taxon>Polychaeta</taxon>
        <taxon>Sedentaria</taxon>
        <taxon>Canalipalpata</taxon>
        <taxon>Sabellida</taxon>
        <taxon>Oweniida</taxon>
        <taxon>Oweniidae</taxon>
        <taxon>Owenia</taxon>
    </lineage>
</organism>
<keyword evidence="4" id="KW-1185">Reference proteome</keyword>
<feature type="compositionally biased region" description="Basic and acidic residues" evidence="1">
    <location>
        <begin position="1058"/>
        <end position="1074"/>
    </location>
</feature>
<feature type="compositionally biased region" description="Basic and acidic residues" evidence="1">
    <location>
        <begin position="1085"/>
        <end position="1106"/>
    </location>
</feature>
<dbReference type="GO" id="GO:0005886">
    <property type="term" value="C:plasma membrane"/>
    <property type="evidence" value="ECO:0007669"/>
    <property type="project" value="TreeGrafter"/>
</dbReference>
<dbReference type="GO" id="GO:0034315">
    <property type="term" value="P:regulation of Arp2/3 complex-mediated actin nucleation"/>
    <property type="evidence" value="ECO:0007669"/>
    <property type="project" value="TreeGrafter"/>
</dbReference>
<dbReference type="SMART" id="SM00368">
    <property type="entry name" value="LRR_RI"/>
    <property type="match status" value="2"/>
</dbReference>
<feature type="compositionally biased region" description="Basic and acidic residues" evidence="1">
    <location>
        <begin position="678"/>
        <end position="704"/>
    </location>
</feature>
<protein>
    <submittedName>
        <fullName evidence="3">Uncharacterized protein</fullName>
    </submittedName>
</protein>
<dbReference type="Pfam" id="PF16000">
    <property type="entry name" value="CARMIL_C"/>
    <property type="match status" value="1"/>
</dbReference>
<feature type="transmembrane region" description="Helical" evidence="2">
    <location>
        <begin position="12"/>
        <end position="29"/>
    </location>
</feature>
<evidence type="ECO:0000256" key="1">
    <source>
        <dbReference type="SAM" id="MobiDB-lite"/>
    </source>
</evidence>
<dbReference type="GO" id="GO:0030027">
    <property type="term" value="C:lamellipodium"/>
    <property type="evidence" value="ECO:0007669"/>
    <property type="project" value="TreeGrafter"/>
</dbReference>
<feature type="compositionally biased region" description="Basic and acidic residues" evidence="1">
    <location>
        <begin position="1029"/>
        <end position="1041"/>
    </location>
</feature>
<dbReference type="PANTHER" id="PTHR24112:SF66">
    <property type="entry name" value="LEUCINE-RICH REPEAT, ISOFORM F"/>
    <property type="match status" value="1"/>
</dbReference>
<sequence>MILFWMILPSYLSFLPILPSYSILFFLLIQSKSRDLLLGIASNKHIKNLELDLSSNEFKTTGANMIGSCIATIRNITRLDLSDNGFDSDLKSLLGWVSQNRYIKHIALGRNFQNVKPKNLEDVLNSVVELIQEDNSPLESISLADSKLKTETTVFINALGSNSTLRSIDISGNNMGDVGARMLSKALQINTKLHTVYWDKNNTTAQGFDDVAAGLQRNYTVKKMPTPIIDAAKCQSERAQVALEKIESLLQRNHCPRKFASDQAYRLQQGFLISATQQMVDRLVVQVQDTVNALERNPQDDMKEDIERAVNCIKDADTSKQLLPRLQEIAFESEKEGGTIQKKLNEISQNLSDVLHDQLQENLGEMVTCAEKQCPTVLSDKNLKSEIETTCDEKSTLPANFSRGLIVEQVGTDVMNKISELNLSVAAHMSDRVIDGVIESLSSSHKSLINHLNIIKSGRVSKRSMKDVVKAETSEKAPESIILRTKDSTPEVSPKLSNKRKSLASRKLRPQSVIARSDVELALTIVPIDISPESDSNSVAKEPLDMSKTTFYTNLEDPLVEEQMDKDVEKVQPEKVRMTEPINVDEPESPPKAMTSKSENDLAKELDKLSNPRISLPPMGQPVQNLNHLVKSRPKRAKTHAAKRAITHKSTESLDGTIEEDDSVSDFHQMELSSSRENSIERLDSKESSAEKEDASPSKDEPKKKGVAGLGAALAKDMKSFFSRKSPSPKSPDVSKKEIPTKKETPEPPSQQNKPKETPTTPVKTSITPVKTDAMPEPKIALIPPSPSKIDEEAEKSSPEAEEKKDAEEHVEEEKDEVPEDPQPPPRRSVVPKIGLPGMGMGGGMFAEMQKKRATINFKKVENLEKDKEKDTKESSPQQPVIGLAKLRKSPQAIQRPESATKSSSDTTDKSASLSDKSASLSLQPTPAASSPETSKTSSEKPSIPKPNPPPGAMKLPELRPNPGKPVPAQRTSRVPPPITAPKPKPPTLAPKPRNLKPGVSSSPGRTSPVPAERTSKLARMSAAESQENADKDKEIPKPEEDTPAPELPSTRPPSVKAKSEEKQVEINDNKPEIQPDLDSGILSKSEEDLITDKEGDKSQDIKNELELLSDEGVTDDDVIKSKAASLPRTTKPTDKDVSPRSISMYGGSPKQRQAQSLFGAIAKEINITKTGSDENISKNDDKIPDQNVDINTPPVKEEVAPSEPKSRNSSEKESLENSKSNSASEKEDVNMNESGQNPDIIVYL</sequence>
<dbReference type="InterPro" id="IPR031943">
    <property type="entry name" value="CARMIL_C"/>
</dbReference>
<name>A0A8J1UTH0_OWEFU</name>
<dbReference type="Pfam" id="PF13516">
    <property type="entry name" value="LRR_6"/>
    <property type="match status" value="1"/>
</dbReference>
<feature type="compositionally biased region" description="Basic and acidic residues" evidence="1">
    <location>
        <begin position="859"/>
        <end position="874"/>
    </location>
</feature>
<comment type="caution">
    <text evidence="3">The sequence shown here is derived from an EMBL/GenBank/DDBJ whole genome shotgun (WGS) entry which is preliminary data.</text>
</comment>
<keyword evidence="2" id="KW-1133">Transmembrane helix</keyword>
<dbReference type="Gene3D" id="3.80.10.10">
    <property type="entry name" value="Ribonuclease Inhibitor"/>
    <property type="match status" value="1"/>
</dbReference>
<dbReference type="GO" id="GO:0016477">
    <property type="term" value="P:cell migration"/>
    <property type="evidence" value="ECO:0007669"/>
    <property type="project" value="TreeGrafter"/>
</dbReference>
<proteinExistence type="predicted"/>
<dbReference type="InterPro" id="IPR001611">
    <property type="entry name" value="Leu-rich_rpt"/>
</dbReference>
<feature type="compositionally biased region" description="Pro residues" evidence="1">
    <location>
        <begin position="975"/>
        <end position="990"/>
    </location>
</feature>
<feature type="compositionally biased region" description="Basic and acidic residues" evidence="1">
    <location>
        <begin position="789"/>
        <end position="808"/>
    </location>
</feature>
<keyword evidence="2" id="KW-0472">Membrane</keyword>
<dbReference type="PANTHER" id="PTHR24112">
    <property type="entry name" value="LEUCINE-RICH REPEAT, ISOFORM F-RELATED"/>
    <property type="match status" value="1"/>
</dbReference>
<accession>A0A8J1UTH0</accession>
<keyword evidence="2" id="KW-0812">Transmembrane</keyword>